<feature type="non-terminal residue" evidence="1">
    <location>
        <position position="1"/>
    </location>
</feature>
<evidence type="ECO:0000313" key="1">
    <source>
        <dbReference type="EMBL" id="ETJ38671.1"/>
    </source>
</evidence>
<dbReference type="AlphaFoldDB" id="W1Y8H0"/>
<dbReference type="SUPFAM" id="SSF51971">
    <property type="entry name" value="Nucleotide-binding domain"/>
    <property type="match status" value="1"/>
</dbReference>
<name>W1Y8H0_9ZZZZ</name>
<comment type="caution">
    <text evidence="1">The sequence shown here is derived from an EMBL/GenBank/DDBJ whole genome shotgun (WGS) entry which is preliminary data.</text>
</comment>
<sequence>FVCNTFIGQDKTLDDLFAEGYDSIFIGTGTHIPQDVRMENDEVPGVFQAMYLLTNVQLVENGELDENQIPVKKG</sequence>
<organism evidence="1">
    <name type="scientific">human gut metagenome</name>
    <dbReference type="NCBI Taxonomy" id="408170"/>
    <lineage>
        <taxon>unclassified sequences</taxon>
        <taxon>metagenomes</taxon>
        <taxon>organismal metagenomes</taxon>
    </lineage>
</organism>
<protein>
    <submittedName>
        <fullName evidence="1">FAD-dependent pyridine nucleotide-disulfide oxidoreductase</fullName>
    </submittedName>
</protein>
<gene>
    <name evidence="1" type="ORF">Q604_UNBC07285G0001</name>
</gene>
<dbReference type="EMBL" id="AZMM01007285">
    <property type="protein sequence ID" value="ETJ38671.1"/>
    <property type="molecule type" value="Genomic_DNA"/>
</dbReference>
<accession>W1Y8H0</accession>
<reference evidence="1" key="1">
    <citation type="submission" date="2013-12" db="EMBL/GenBank/DDBJ databases">
        <title>A Varibaculum cambriense genome reconstructed from a premature infant gut community with otherwise low bacterial novelty that shifts toward anaerobic metabolism during the third week of life.</title>
        <authorList>
            <person name="Brown C.T."/>
            <person name="Sharon I."/>
            <person name="Thomas B.C."/>
            <person name="Castelle C.J."/>
            <person name="Morowitz M.J."/>
            <person name="Banfield J.F."/>
        </authorList>
    </citation>
    <scope>NUCLEOTIDE SEQUENCE</scope>
</reference>
<feature type="non-terminal residue" evidence="1">
    <location>
        <position position="74"/>
    </location>
</feature>
<proteinExistence type="predicted"/>